<evidence type="ECO:0000313" key="3">
    <source>
        <dbReference type="EMBL" id="PIL29868.1"/>
    </source>
</evidence>
<dbReference type="Proteomes" id="UP000230002">
    <property type="component" value="Unassembled WGS sequence"/>
</dbReference>
<feature type="compositionally biased region" description="Low complexity" evidence="1">
    <location>
        <begin position="281"/>
        <end position="300"/>
    </location>
</feature>
<feature type="compositionally biased region" description="Polar residues" evidence="1">
    <location>
        <begin position="271"/>
        <end position="280"/>
    </location>
</feature>
<keyword evidence="2" id="KW-0472">Membrane</keyword>
<name>A0A2G8S8L4_9APHY</name>
<keyword evidence="2" id="KW-0812">Transmembrane</keyword>
<evidence type="ECO:0000313" key="4">
    <source>
        <dbReference type="Proteomes" id="UP000230002"/>
    </source>
</evidence>
<accession>A0A2G8S8L4</accession>
<evidence type="ECO:0000256" key="2">
    <source>
        <dbReference type="SAM" id="Phobius"/>
    </source>
</evidence>
<feature type="region of interest" description="Disordered" evidence="1">
    <location>
        <begin position="211"/>
        <end position="333"/>
    </location>
</feature>
<dbReference type="AlphaFoldDB" id="A0A2G8S8L4"/>
<reference evidence="3 4" key="1">
    <citation type="journal article" date="2015" name="Sci. Rep.">
        <title>Chromosome-level genome map provides insights into diverse defense mechanisms in the medicinal fungus Ganoderma sinense.</title>
        <authorList>
            <person name="Zhu Y."/>
            <person name="Xu J."/>
            <person name="Sun C."/>
            <person name="Zhou S."/>
            <person name="Xu H."/>
            <person name="Nelson D.R."/>
            <person name="Qian J."/>
            <person name="Song J."/>
            <person name="Luo H."/>
            <person name="Xiang L."/>
            <person name="Li Y."/>
            <person name="Xu Z."/>
            <person name="Ji A."/>
            <person name="Wang L."/>
            <person name="Lu S."/>
            <person name="Hayward A."/>
            <person name="Sun W."/>
            <person name="Li X."/>
            <person name="Schwartz D.C."/>
            <person name="Wang Y."/>
            <person name="Chen S."/>
        </authorList>
    </citation>
    <scope>NUCLEOTIDE SEQUENCE [LARGE SCALE GENOMIC DNA]</scope>
    <source>
        <strain evidence="3 4">ZZ0214-1</strain>
    </source>
</reference>
<gene>
    <name evidence="3" type="ORF">GSI_08075</name>
</gene>
<feature type="transmembrane region" description="Helical" evidence="2">
    <location>
        <begin position="83"/>
        <end position="107"/>
    </location>
</feature>
<feature type="transmembrane region" description="Helical" evidence="2">
    <location>
        <begin position="182"/>
        <end position="203"/>
    </location>
</feature>
<evidence type="ECO:0000256" key="1">
    <source>
        <dbReference type="SAM" id="MobiDB-lite"/>
    </source>
</evidence>
<feature type="transmembrane region" description="Helical" evidence="2">
    <location>
        <begin position="48"/>
        <end position="71"/>
    </location>
</feature>
<organism evidence="3 4">
    <name type="scientific">Ganoderma sinense ZZ0214-1</name>
    <dbReference type="NCBI Taxonomy" id="1077348"/>
    <lineage>
        <taxon>Eukaryota</taxon>
        <taxon>Fungi</taxon>
        <taxon>Dikarya</taxon>
        <taxon>Basidiomycota</taxon>
        <taxon>Agaricomycotina</taxon>
        <taxon>Agaricomycetes</taxon>
        <taxon>Polyporales</taxon>
        <taxon>Polyporaceae</taxon>
        <taxon>Ganoderma</taxon>
    </lineage>
</organism>
<dbReference type="EMBL" id="AYKW01000018">
    <property type="protein sequence ID" value="PIL29868.1"/>
    <property type="molecule type" value="Genomic_DNA"/>
</dbReference>
<keyword evidence="4" id="KW-1185">Reference proteome</keyword>
<dbReference type="STRING" id="1077348.A0A2G8S8L4"/>
<feature type="region of interest" description="Disordered" evidence="1">
    <location>
        <begin position="348"/>
        <end position="372"/>
    </location>
</feature>
<proteinExistence type="predicted"/>
<keyword evidence="2" id="KW-1133">Transmembrane helix</keyword>
<sequence>MSLFDTIQNAAMKVLPEKKHSLPAQPSGIGSGGMVPFEDDMIVSKPAIVFHVSQVFFNFLAMCTMAGAAAFQQKWHVGPSGLSGFAIFIAVAGIFYSLFILLVPVIYEKYDKGARLARALKEVRVGFILSGAGTTVSLLIAFIVTISAWTEPGCKDASKDPHASLGKDFQKGLDGFCSTKKAAAIFFWLVFVFWACSLTLTIMDWRNGKTARPRDPPFTHPVEQSEGSVYERADDRDDDEGSDEEAGRRPYSDNSNTAYSPFSDANRLSGVPTNTSSNNLSYQSPSAPAFASSQSASRPSIDAYGAFSDPAPSGFAASNPYGEDKPRISRTMQYADPYAAVRASIAGGATGATTPPSGGPPPPGYSSYGEYR</sequence>
<dbReference type="OrthoDB" id="2218151at2759"/>
<protein>
    <submittedName>
        <fullName evidence="3">Uncharacterized protein</fullName>
    </submittedName>
</protein>
<feature type="transmembrane region" description="Helical" evidence="2">
    <location>
        <begin position="127"/>
        <end position="149"/>
    </location>
</feature>
<comment type="caution">
    <text evidence="3">The sequence shown here is derived from an EMBL/GenBank/DDBJ whole genome shotgun (WGS) entry which is preliminary data.</text>
</comment>